<evidence type="ECO:0000313" key="1">
    <source>
        <dbReference type="EMBL" id="KAE9409813.1"/>
    </source>
</evidence>
<evidence type="ECO:0000313" key="2">
    <source>
        <dbReference type="Proteomes" id="UP000799118"/>
    </source>
</evidence>
<accession>A0A6A4IJM4</accession>
<keyword evidence="2" id="KW-1185">Reference proteome</keyword>
<gene>
    <name evidence="1" type="ORF">BT96DRAFT_458508</name>
</gene>
<proteinExistence type="predicted"/>
<dbReference type="OrthoDB" id="2662290at2759"/>
<sequence length="424" mass="46399">MTENTAALHLFNHISGANVNGGVFISYSNQPQIQAASVSPQAGVPDIAMDSTECIQHIQHLKPSEVYAGLLLPQGRGYPLWKPKQNSSHLPEQYKQDGVHIGDVGILDEFGGFEFLFNACHPADHPLNAAGVPPDFKHLEIDQKRVNDNLNEFQPGTAVASESSHFYQNITPYPHGQPSIPGVPEEVGAGLSFYSSATKGALLILPEGAKRTDHLQYMNFAEHAATYGYSWYSYVNGPLKRGVYNGALYFITGYDKACAWGVASFKDAQRDVHLEYLPKAPTKVEGPPKYWFRSDFASRDCGDDVLGYQSGSVFLRGFKITLQNECPLYIPLTTKVQKIQGLDADRLLPTGAADFSNGTRPFGLQQTYTAPRRLSNINTHAYSIGNQGLNFNFPPRSSASVIGFYFILLAPTDSGLLCVGISSI</sequence>
<dbReference type="EMBL" id="ML769386">
    <property type="protein sequence ID" value="KAE9409813.1"/>
    <property type="molecule type" value="Genomic_DNA"/>
</dbReference>
<dbReference type="Proteomes" id="UP000799118">
    <property type="component" value="Unassembled WGS sequence"/>
</dbReference>
<dbReference type="AlphaFoldDB" id="A0A6A4IJM4"/>
<protein>
    <submittedName>
        <fullName evidence="1">Uncharacterized protein</fullName>
    </submittedName>
</protein>
<name>A0A6A4IJM4_9AGAR</name>
<reference evidence="1" key="1">
    <citation type="journal article" date="2019" name="Environ. Microbiol.">
        <title>Fungal ecological strategies reflected in gene transcription - a case study of two litter decomposers.</title>
        <authorList>
            <person name="Barbi F."/>
            <person name="Kohler A."/>
            <person name="Barry K."/>
            <person name="Baskaran P."/>
            <person name="Daum C."/>
            <person name="Fauchery L."/>
            <person name="Ihrmark K."/>
            <person name="Kuo A."/>
            <person name="LaButti K."/>
            <person name="Lipzen A."/>
            <person name="Morin E."/>
            <person name="Grigoriev I.V."/>
            <person name="Henrissat B."/>
            <person name="Lindahl B."/>
            <person name="Martin F."/>
        </authorList>
    </citation>
    <scope>NUCLEOTIDE SEQUENCE</scope>
    <source>
        <strain evidence="1">JB14</strain>
    </source>
</reference>
<organism evidence="1 2">
    <name type="scientific">Gymnopus androsaceus JB14</name>
    <dbReference type="NCBI Taxonomy" id="1447944"/>
    <lineage>
        <taxon>Eukaryota</taxon>
        <taxon>Fungi</taxon>
        <taxon>Dikarya</taxon>
        <taxon>Basidiomycota</taxon>
        <taxon>Agaricomycotina</taxon>
        <taxon>Agaricomycetes</taxon>
        <taxon>Agaricomycetidae</taxon>
        <taxon>Agaricales</taxon>
        <taxon>Marasmiineae</taxon>
        <taxon>Omphalotaceae</taxon>
        <taxon>Gymnopus</taxon>
    </lineage>
</organism>